<keyword evidence="1" id="KW-0732">Signal</keyword>
<evidence type="ECO:0000256" key="1">
    <source>
        <dbReference type="SAM" id="SignalP"/>
    </source>
</evidence>
<organism evidence="2 3">
    <name type="scientific">Mytilus coruscus</name>
    <name type="common">Sea mussel</name>
    <dbReference type="NCBI Taxonomy" id="42192"/>
    <lineage>
        <taxon>Eukaryota</taxon>
        <taxon>Metazoa</taxon>
        <taxon>Spiralia</taxon>
        <taxon>Lophotrochozoa</taxon>
        <taxon>Mollusca</taxon>
        <taxon>Bivalvia</taxon>
        <taxon>Autobranchia</taxon>
        <taxon>Pteriomorphia</taxon>
        <taxon>Mytilida</taxon>
        <taxon>Mytiloidea</taxon>
        <taxon>Mytilidae</taxon>
        <taxon>Mytilinae</taxon>
        <taxon>Mytilus</taxon>
    </lineage>
</organism>
<keyword evidence="3" id="KW-1185">Reference proteome</keyword>
<dbReference type="AlphaFoldDB" id="A0A6J8D4N7"/>
<protein>
    <submittedName>
        <fullName evidence="2">Uncharacterized protein</fullName>
    </submittedName>
</protein>
<dbReference type="EMBL" id="CACVKT020006653">
    <property type="protein sequence ID" value="CAC5402869.1"/>
    <property type="molecule type" value="Genomic_DNA"/>
</dbReference>
<name>A0A6J8D4N7_MYTCO</name>
<sequence>MRHSIFFLAVLPCVFGIFGKKCIVDPIENRWPDMGKICHDPLEYNHMAIEQAIIDDREIQMYLEDASKIYQPAVPYDDPHICPLDIGNPSGPQIVECGSICPSSYTNLTTVWYEYEPGMTTMCNVIRPWQQIVYYMQCGTKYPLVDGMDNSFQCVPEDLIRRKIAVYCPNIVPQCRKMDIDLPQHCAASKFQCRQKKISKQSKLDNLFASFGCNHIEDALVEVQDLLSFAGDSCKIYSPELLLDYEQCPIDGGELGKTLGRCEKVCEGNYVNVTAINVQMVDEKTQVSRWTKCYVIRPWEQKVFYMNCR</sequence>
<evidence type="ECO:0000313" key="2">
    <source>
        <dbReference type="EMBL" id="CAC5402869.1"/>
    </source>
</evidence>
<dbReference type="Proteomes" id="UP000507470">
    <property type="component" value="Unassembled WGS sequence"/>
</dbReference>
<evidence type="ECO:0000313" key="3">
    <source>
        <dbReference type="Proteomes" id="UP000507470"/>
    </source>
</evidence>
<gene>
    <name evidence="2" type="ORF">MCOR_36800</name>
</gene>
<proteinExistence type="predicted"/>
<accession>A0A6J8D4N7</accession>
<feature type="chain" id="PRO_5026970787" evidence="1">
    <location>
        <begin position="17"/>
        <end position="309"/>
    </location>
</feature>
<dbReference type="OrthoDB" id="6069510at2759"/>
<reference evidence="2 3" key="1">
    <citation type="submission" date="2020-06" db="EMBL/GenBank/DDBJ databases">
        <authorList>
            <person name="Li R."/>
            <person name="Bekaert M."/>
        </authorList>
    </citation>
    <scope>NUCLEOTIDE SEQUENCE [LARGE SCALE GENOMIC DNA]</scope>
    <source>
        <strain evidence="3">wild</strain>
    </source>
</reference>
<feature type="signal peptide" evidence="1">
    <location>
        <begin position="1"/>
        <end position="16"/>
    </location>
</feature>